<keyword evidence="2" id="KW-1185">Reference proteome</keyword>
<accession>A0A0D0DSV5</accession>
<organism evidence="1 2">
    <name type="scientific">Paxillus rubicundulus Ve08.2h10</name>
    <dbReference type="NCBI Taxonomy" id="930991"/>
    <lineage>
        <taxon>Eukaryota</taxon>
        <taxon>Fungi</taxon>
        <taxon>Dikarya</taxon>
        <taxon>Basidiomycota</taxon>
        <taxon>Agaricomycotina</taxon>
        <taxon>Agaricomycetes</taxon>
        <taxon>Agaricomycetidae</taxon>
        <taxon>Boletales</taxon>
        <taxon>Paxilineae</taxon>
        <taxon>Paxillaceae</taxon>
        <taxon>Paxillus</taxon>
    </lineage>
</organism>
<dbReference type="AlphaFoldDB" id="A0A0D0DSV5"/>
<dbReference type="Proteomes" id="UP000054538">
    <property type="component" value="Unassembled WGS sequence"/>
</dbReference>
<sequence length="91" mass="10326">MHPFTQVHPSLIGWCTYHVHSRLHNTLRHWVGIFIWGRLIHAPSQRSTSLCRNRTSVIEGGGAYYVREGHAWHLELSDHCLRGICAGGDGN</sequence>
<name>A0A0D0DSV5_9AGAM</name>
<reference evidence="2" key="2">
    <citation type="submission" date="2015-01" db="EMBL/GenBank/DDBJ databases">
        <title>Evolutionary Origins and Diversification of the Mycorrhizal Mutualists.</title>
        <authorList>
            <consortium name="DOE Joint Genome Institute"/>
            <consortium name="Mycorrhizal Genomics Consortium"/>
            <person name="Kohler A."/>
            <person name="Kuo A."/>
            <person name="Nagy L.G."/>
            <person name="Floudas D."/>
            <person name="Copeland A."/>
            <person name="Barry K.W."/>
            <person name="Cichocki N."/>
            <person name="Veneault-Fourrey C."/>
            <person name="LaButti K."/>
            <person name="Lindquist E.A."/>
            <person name="Lipzen A."/>
            <person name="Lundell T."/>
            <person name="Morin E."/>
            <person name="Murat C."/>
            <person name="Riley R."/>
            <person name="Ohm R."/>
            <person name="Sun H."/>
            <person name="Tunlid A."/>
            <person name="Henrissat B."/>
            <person name="Grigoriev I.V."/>
            <person name="Hibbett D.S."/>
            <person name="Martin F."/>
        </authorList>
    </citation>
    <scope>NUCLEOTIDE SEQUENCE [LARGE SCALE GENOMIC DNA]</scope>
    <source>
        <strain evidence="2">Ve08.2h10</strain>
    </source>
</reference>
<reference evidence="1 2" key="1">
    <citation type="submission" date="2014-04" db="EMBL/GenBank/DDBJ databases">
        <authorList>
            <consortium name="DOE Joint Genome Institute"/>
            <person name="Kuo A."/>
            <person name="Kohler A."/>
            <person name="Jargeat P."/>
            <person name="Nagy L.G."/>
            <person name="Floudas D."/>
            <person name="Copeland A."/>
            <person name="Barry K.W."/>
            <person name="Cichocki N."/>
            <person name="Veneault-Fourrey C."/>
            <person name="LaButti K."/>
            <person name="Lindquist E.A."/>
            <person name="Lipzen A."/>
            <person name="Lundell T."/>
            <person name="Morin E."/>
            <person name="Murat C."/>
            <person name="Sun H."/>
            <person name="Tunlid A."/>
            <person name="Henrissat B."/>
            <person name="Grigoriev I.V."/>
            <person name="Hibbett D.S."/>
            <person name="Martin F."/>
            <person name="Nordberg H.P."/>
            <person name="Cantor M.N."/>
            <person name="Hua S.X."/>
        </authorList>
    </citation>
    <scope>NUCLEOTIDE SEQUENCE [LARGE SCALE GENOMIC DNA]</scope>
    <source>
        <strain evidence="1 2">Ve08.2h10</strain>
    </source>
</reference>
<proteinExistence type="predicted"/>
<evidence type="ECO:0000313" key="2">
    <source>
        <dbReference type="Proteomes" id="UP000054538"/>
    </source>
</evidence>
<evidence type="ECO:0000313" key="1">
    <source>
        <dbReference type="EMBL" id="KIK91381.1"/>
    </source>
</evidence>
<dbReference type="HOGENOM" id="CLU_2427717_0_0_1"/>
<dbReference type="InParanoid" id="A0A0D0DSV5"/>
<gene>
    <name evidence="1" type="ORF">PAXRUDRAFT_830877</name>
</gene>
<protein>
    <submittedName>
        <fullName evidence="1">Uncharacterized protein</fullName>
    </submittedName>
</protein>
<dbReference type="EMBL" id="KN825393">
    <property type="protein sequence ID" value="KIK91381.1"/>
    <property type="molecule type" value="Genomic_DNA"/>
</dbReference>